<organism evidence="1 2">
    <name type="scientific">Clunio marinus</name>
    <dbReference type="NCBI Taxonomy" id="568069"/>
    <lineage>
        <taxon>Eukaryota</taxon>
        <taxon>Metazoa</taxon>
        <taxon>Ecdysozoa</taxon>
        <taxon>Arthropoda</taxon>
        <taxon>Hexapoda</taxon>
        <taxon>Insecta</taxon>
        <taxon>Pterygota</taxon>
        <taxon>Neoptera</taxon>
        <taxon>Endopterygota</taxon>
        <taxon>Diptera</taxon>
        <taxon>Nematocera</taxon>
        <taxon>Chironomoidea</taxon>
        <taxon>Chironomidae</taxon>
        <taxon>Clunio</taxon>
    </lineage>
</organism>
<evidence type="ECO:0000313" key="1">
    <source>
        <dbReference type="EMBL" id="CRK97480.1"/>
    </source>
</evidence>
<sequence length="148" mass="17287">MFNIMIKTKTIFMTSLILVEVVTAIYENFFCFTKSDNVRIELNRTAIYTNAFKLSRFSRFLLENKINVAICRRLNDEDLRQCSMEEILLMIDKHLSTKKLSLNFQVLISLFFTETRIDDNLMTLVLNSTKKPSSKPCDKLSVSCHRSK</sequence>
<proteinExistence type="predicted"/>
<protein>
    <submittedName>
        <fullName evidence="1">CLUMA_CG010869, isoform A</fullName>
    </submittedName>
</protein>
<gene>
    <name evidence="1" type="ORF">CLUMA_CG010869</name>
</gene>
<dbReference type="AlphaFoldDB" id="A0A1J1IB71"/>
<reference evidence="1 2" key="1">
    <citation type="submission" date="2015-04" db="EMBL/GenBank/DDBJ databases">
        <authorList>
            <person name="Syromyatnikov M.Y."/>
            <person name="Popov V.N."/>
        </authorList>
    </citation>
    <scope>NUCLEOTIDE SEQUENCE [LARGE SCALE GENOMIC DNA]</scope>
</reference>
<name>A0A1J1IB71_9DIPT</name>
<evidence type="ECO:0000313" key="2">
    <source>
        <dbReference type="Proteomes" id="UP000183832"/>
    </source>
</evidence>
<dbReference type="EMBL" id="CVRI01000047">
    <property type="protein sequence ID" value="CRK97480.1"/>
    <property type="molecule type" value="Genomic_DNA"/>
</dbReference>
<keyword evidence="2" id="KW-1185">Reference proteome</keyword>
<dbReference type="Proteomes" id="UP000183832">
    <property type="component" value="Unassembled WGS sequence"/>
</dbReference>
<accession>A0A1J1IB71</accession>